<evidence type="ECO:0000256" key="6">
    <source>
        <dbReference type="ARBA" id="ARBA00061665"/>
    </source>
</evidence>
<comment type="similarity">
    <text evidence="6">Belongs to the YbaB/EbfC family.</text>
</comment>
<dbReference type="HAMAP" id="MF_00274">
    <property type="entry name" value="DNA_YbaB_EbfC"/>
    <property type="match status" value="1"/>
</dbReference>
<dbReference type="Pfam" id="PF02575">
    <property type="entry name" value="YbaB_DNA_bd"/>
    <property type="match status" value="1"/>
</dbReference>
<accession>A0AAV1HYF6</accession>
<dbReference type="GO" id="GO:0003677">
    <property type="term" value="F:DNA binding"/>
    <property type="evidence" value="ECO:0007669"/>
    <property type="project" value="UniProtKB-KW"/>
</dbReference>
<protein>
    <recommendedName>
        <fullName evidence="9">Nucleoid-associated protein</fullName>
    </recommendedName>
</protein>
<proteinExistence type="inferred from homology"/>
<evidence type="ECO:0000313" key="7">
    <source>
        <dbReference type="EMBL" id="CAK0765088.1"/>
    </source>
</evidence>
<keyword evidence="4" id="KW-0809">Transit peptide</keyword>
<dbReference type="Gene3D" id="3.30.1310.10">
    <property type="entry name" value="Nucleoid-associated protein YbaB-like domain"/>
    <property type="match status" value="1"/>
</dbReference>
<dbReference type="GO" id="GO:0009507">
    <property type="term" value="C:chloroplast"/>
    <property type="evidence" value="ECO:0007669"/>
    <property type="project" value="UniProtKB-SubCell"/>
</dbReference>
<keyword evidence="5" id="KW-0238">DNA-binding</keyword>
<dbReference type="FunFam" id="3.30.1310.10:FF:000004">
    <property type="entry name" value="Nucleoid-associated protein, chloroplastic"/>
    <property type="match status" value="1"/>
</dbReference>
<evidence type="ECO:0000256" key="1">
    <source>
        <dbReference type="ARBA" id="ARBA00004229"/>
    </source>
</evidence>
<keyword evidence="3" id="KW-0934">Plastid</keyword>
<name>A0AAV1HYF6_9CHLO</name>
<reference evidence="7 8" key="1">
    <citation type="submission" date="2023-10" db="EMBL/GenBank/DDBJ databases">
        <authorList>
            <person name="Maclean D."/>
            <person name="Macfadyen A."/>
        </authorList>
    </citation>
    <scope>NUCLEOTIDE SEQUENCE [LARGE SCALE GENOMIC DNA]</scope>
</reference>
<dbReference type="NCBIfam" id="TIGR00103">
    <property type="entry name" value="DNA_YbaB_EbfC"/>
    <property type="match status" value="1"/>
</dbReference>
<evidence type="ECO:0008006" key="9">
    <source>
        <dbReference type="Google" id="ProtNLM"/>
    </source>
</evidence>
<dbReference type="AlphaFoldDB" id="A0AAV1HYF6"/>
<dbReference type="InterPro" id="IPR004401">
    <property type="entry name" value="YbaB/EbfC"/>
</dbReference>
<dbReference type="PANTHER" id="PTHR33449:SF1">
    <property type="entry name" value="NUCLEOID-ASSOCIATED PROTEIN YBAB"/>
    <property type="match status" value="1"/>
</dbReference>
<comment type="subcellular location">
    <subcellularLocation>
        <location evidence="1">Plastid</location>
        <location evidence="1">Chloroplast</location>
    </subcellularLocation>
</comment>
<evidence type="ECO:0000256" key="4">
    <source>
        <dbReference type="ARBA" id="ARBA00022946"/>
    </source>
</evidence>
<keyword evidence="2" id="KW-0150">Chloroplast</keyword>
<evidence type="ECO:0000256" key="2">
    <source>
        <dbReference type="ARBA" id="ARBA00022528"/>
    </source>
</evidence>
<dbReference type="PIRSF" id="PIRSF004555">
    <property type="entry name" value="UCP004555"/>
    <property type="match status" value="1"/>
</dbReference>
<dbReference type="SUPFAM" id="SSF82607">
    <property type="entry name" value="YbaB-like"/>
    <property type="match status" value="1"/>
</dbReference>
<sequence>MANLMENVKKAQQLVQVEAAKVQEELAQAEFDGYSEDETVRVVMSGNQEPKSVDITSAAYDSNDAEGLSALVTEAMRDAHGKSVAGMKERMSKLASGLGLGGQGLPGM</sequence>
<evidence type="ECO:0000256" key="3">
    <source>
        <dbReference type="ARBA" id="ARBA00022640"/>
    </source>
</evidence>
<comment type="caution">
    <text evidence="7">The sequence shown here is derived from an EMBL/GenBank/DDBJ whole genome shotgun (WGS) entry which is preliminary data.</text>
</comment>
<gene>
    <name evidence="7" type="ORF">CVIRNUC_003223</name>
</gene>
<dbReference type="InterPro" id="IPR036894">
    <property type="entry name" value="YbaB-like_sf"/>
</dbReference>
<dbReference type="PANTHER" id="PTHR33449">
    <property type="entry name" value="NUCLEOID-ASSOCIATED PROTEIN YBAB"/>
    <property type="match status" value="1"/>
</dbReference>
<evidence type="ECO:0000256" key="5">
    <source>
        <dbReference type="ARBA" id="ARBA00023125"/>
    </source>
</evidence>
<dbReference type="EMBL" id="CAUYUE010000004">
    <property type="protein sequence ID" value="CAK0765088.1"/>
    <property type="molecule type" value="Genomic_DNA"/>
</dbReference>
<dbReference type="Proteomes" id="UP001314263">
    <property type="component" value="Unassembled WGS sequence"/>
</dbReference>
<keyword evidence="8" id="KW-1185">Reference proteome</keyword>
<evidence type="ECO:0000313" key="8">
    <source>
        <dbReference type="Proteomes" id="UP001314263"/>
    </source>
</evidence>
<organism evidence="7 8">
    <name type="scientific">Coccomyxa viridis</name>
    <dbReference type="NCBI Taxonomy" id="1274662"/>
    <lineage>
        <taxon>Eukaryota</taxon>
        <taxon>Viridiplantae</taxon>
        <taxon>Chlorophyta</taxon>
        <taxon>core chlorophytes</taxon>
        <taxon>Trebouxiophyceae</taxon>
        <taxon>Trebouxiophyceae incertae sedis</taxon>
        <taxon>Coccomyxaceae</taxon>
        <taxon>Coccomyxa</taxon>
    </lineage>
</organism>